<accession>A0A212T8R8</accession>
<reference evidence="2" key="1">
    <citation type="submission" date="2017-06" db="EMBL/GenBank/DDBJ databases">
        <authorList>
            <person name="Varghese N."/>
            <person name="Submissions S."/>
        </authorList>
    </citation>
    <scope>NUCLEOTIDE SEQUENCE [LARGE SCALE GENOMIC DNA]</scope>
    <source>
        <strain evidence="2">DSM 11116</strain>
    </source>
</reference>
<proteinExistence type="predicted"/>
<gene>
    <name evidence="1" type="ORF">SAMN06265337_0624</name>
</gene>
<evidence type="ECO:0000313" key="1">
    <source>
        <dbReference type="EMBL" id="SNC62206.1"/>
    </source>
</evidence>
<organism evidence="1 2">
    <name type="scientific">Hymenobacter gelipurpurascens</name>
    <dbReference type="NCBI Taxonomy" id="89968"/>
    <lineage>
        <taxon>Bacteria</taxon>
        <taxon>Pseudomonadati</taxon>
        <taxon>Bacteroidota</taxon>
        <taxon>Cytophagia</taxon>
        <taxon>Cytophagales</taxon>
        <taxon>Hymenobacteraceae</taxon>
        <taxon>Hymenobacter</taxon>
    </lineage>
</organism>
<name>A0A212T8R8_9BACT</name>
<protein>
    <submittedName>
        <fullName evidence="1">Uncharacterized protein</fullName>
    </submittedName>
</protein>
<keyword evidence="2" id="KW-1185">Reference proteome</keyword>
<evidence type="ECO:0000313" key="2">
    <source>
        <dbReference type="Proteomes" id="UP000198131"/>
    </source>
</evidence>
<dbReference type="AlphaFoldDB" id="A0A212T8R8"/>
<sequence length="70" mass="8532">MLEGIMMLYAFAVAFRVIFWVVDRFDLGSEPDNYFGQMDYLLEDDLDWHSLTPEEKAYVRKKRPEYEDWE</sequence>
<dbReference type="Proteomes" id="UP000198131">
    <property type="component" value="Unassembled WGS sequence"/>
</dbReference>
<dbReference type="EMBL" id="FYEW01000001">
    <property type="protein sequence ID" value="SNC62206.1"/>
    <property type="molecule type" value="Genomic_DNA"/>
</dbReference>